<evidence type="ECO:0000313" key="1">
    <source>
        <dbReference type="EMBL" id="KAJ3842314.1"/>
    </source>
</evidence>
<accession>A0AA38PG76</accession>
<sequence>IWSDMERTVLPSWIQKPPSRWGTPAAGKLSADEYKVISSISMVITLIRIWGYQNKDDVSSRRYKMLQNYLDLVHAIHVLFLRETTPKSRAYYGSHILRYLRTILELYPDVTLKSNHHLSIHIVTDLETLGPGHARSSPIFERTNHSYQEVPVNQHIGENSEIHELLLPLTNNAIRRSRDNHVNTALPSSQP</sequence>
<gene>
    <name evidence="1" type="ORF">F5878DRAFT_530030</name>
</gene>
<dbReference type="EMBL" id="MU806009">
    <property type="protein sequence ID" value="KAJ3842314.1"/>
    <property type="molecule type" value="Genomic_DNA"/>
</dbReference>
<reference evidence="1" key="1">
    <citation type="submission" date="2022-08" db="EMBL/GenBank/DDBJ databases">
        <authorList>
            <consortium name="DOE Joint Genome Institute"/>
            <person name="Min B."/>
            <person name="Riley R."/>
            <person name="Sierra-Patev S."/>
            <person name="Naranjo-Ortiz M."/>
            <person name="Looney B."/>
            <person name="Konkel Z."/>
            <person name="Slot J.C."/>
            <person name="Sakamoto Y."/>
            <person name="Steenwyk J.L."/>
            <person name="Rokas A."/>
            <person name="Carro J."/>
            <person name="Camarero S."/>
            <person name="Ferreira P."/>
            <person name="Molpeceres G."/>
            <person name="Ruiz-Duenas F.J."/>
            <person name="Serrano A."/>
            <person name="Henrissat B."/>
            <person name="Drula E."/>
            <person name="Hughes K.W."/>
            <person name="Mata J.L."/>
            <person name="Ishikawa N.K."/>
            <person name="Vargas-Isla R."/>
            <person name="Ushijima S."/>
            <person name="Smith C.A."/>
            <person name="Ahrendt S."/>
            <person name="Andreopoulos W."/>
            <person name="He G."/>
            <person name="Labutti K."/>
            <person name="Lipzen A."/>
            <person name="Ng V."/>
            <person name="Sandor L."/>
            <person name="Barry K."/>
            <person name="Martinez A.T."/>
            <person name="Xiao Y."/>
            <person name="Gibbons J.G."/>
            <person name="Terashima K."/>
            <person name="Hibbett D.S."/>
            <person name="Grigoriev I.V."/>
        </authorList>
    </citation>
    <scope>NUCLEOTIDE SEQUENCE</scope>
    <source>
        <strain evidence="1">TFB9207</strain>
    </source>
</reference>
<evidence type="ECO:0000313" key="2">
    <source>
        <dbReference type="Proteomes" id="UP001163846"/>
    </source>
</evidence>
<comment type="caution">
    <text evidence="1">The sequence shown here is derived from an EMBL/GenBank/DDBJ whole genome shotgun (WGS) entry which is preliminary data.</text>
</comment>
<dbReference type="AlphaFoldDB" id="A0AA38PG76"/>
<organism evidence="1 2">
    <name type="scientific">Lentinula raphanica</name>
    <dbReference type="NCBI Taxonomy" id="153919"/>
    <lineage>
        <taxon>Eukaryota</taxon>
        <taxon>Fungi</taxon>
        <taxon>Dikarya</taxon>
        <taxon>Basidiomycota</taxon>
        <taxon>Agaricomycotina</taxon>
        <taxon>Agaricomycetes</taxon>
        <taxon>Agaricomycetidae</taxon>
        <taxon>Agaricales</taxon>
        <taxon>Marasmiineae</taxon>
        <taxon>Omphalotaceae</taxon>
        <taxon>Lentinula</taxon>
    </lineage>
</organism>
<feature type="non-terminal residue" evidence="1">
    <location>
        <position position="1"/>
    </location>
</feature>
<protein>
    <submittedName>
        <fullName evidence="1">Uncharacterized protein</fullName>
    </submittedName>
</protein>
<keyword evidence="2" id="KW-1185">Reference proteome</keyword>
<name>A0AA38PG76_9AGAR</name>
<dbReference type="Proteomes" id="UP001163846">
    <property type="component" value="Unassembled WGS sequence"/>
</dbReference>
<proteinExistence type="predicted"/>